<accession>A0A089NPJ3</accession>
<dbReference type="RefSeq" id="WP_043756846.1">
    <property type="nucleotide sequence ID" value="NZ_CP003811.1"/>
</dbReference>
<proteinExistence type="predicted"/>
<protein>
    <submittedName>
        <fullName evidence="1">Protein of unassigned function</fullName>
    </submittedName>
</protein>
<organism evidence="1 2">
    <name type="scientific">Methylobacterium oryzae CBMB20</name>
    <dbReference type="NCBI Taxonomy" id="693986"/>
    <lineage>
        <taxon>Bacteria</taxon>
        <taxon>Pseudomonadati</taxon>
        <taxon>Pseudomonadota</taxon>
        <taxon>Alphaproteobacteria</taxon>
        <taxon>Hyphomicrobiales</taxon>
        <taxon>Methylobacteriaceae</taxon>
        <taxon>Methylobacterium</taxon>
    </lineage>
</organism>
<dbReference type="Proteomes" id="UP000029492">
    <property type="component" value="Chromosome"/>
</dbReference>
<dbReference type="eggNOG" id="ENOG5032TD2">
    <property type="taxonomic scope" value="Bacteria"/>
</dbReference>
<sequence length="149" mass="17065">MTRIVITGLWICAITVLSSYAVISWMPALPKPKAEEYLEGLTYQKLRPLNIPIIADGNVQGYILATIIFTADSHLIKGLGVTPEPFVMDESFRQIYSDGALDFRNLKKYDINRRLDEIKRRVNERLGSEIVKDVMVENFNFITKKDIRS</sequence>
<keyword evidence="2" id="KW-1185">Reference proteome</keyword>
<gene>
    <name evidence="1" type="ORF">MOC_2091</name>
</gene>
<dbReference type="AlphaFoldDB" id="A0A089NPJ3"/>
<evidence type="ECO:0000313" key="1">
    <source>
        <dbReference type="EMBL" id="AIQ89846.1"/>
    </source>
</evidence>
<dbReference type="HOGENOM" id="CLU_122346_1_0_5"/>
<evidence type="ECO:0000313" key="2">
    <source>
        <dbReference type="Proteomes" id="UP000029492"/>
    </source>
</evidence>
<dbReference type="STRING" id="693986.MOC_2091"/>
<dbReference type="EMBL" id="CP003811">
    <property type="protein sequence ID" value="AIQ89846.1"/>
    <property type="molecule type" value="Genomic_DNA"/>
</dbReference>
<reference evidence="1 2" key="1">
    <citation type="journal article" date="2014" name="PLoS ONE">
        <title>Genome Information of Methylobacterium oryzae, a Plant-Probiotic Methylotroph in the Phyllosphere.</title>
        <authorList>
            <person name="Kwak M.J."/>
            <person name="Jeong H."/>
            <person name="Madhaiyan M."/>
            <person name="Lee Y."/>
            <person name="Sa T.M."/>
            <person name="Oh T.K."/>
            <person name="Kim J.F."/>
        </authorList>
    </citation>
    <scope>NUCLEOTIDE SEQUENCE [LARGE SCALE GENOMIC DNA]</scope>
    <source>
        <strain evidence="1 2">CBMB20</strain>
    </source>
</reference>
<name>A0A089NPJ3_9HYPH</name>
<dbReference type="KEGG" id="mor:MOC_2091"/>